<evidence type="ECO:0000256" key="1">
    <source>
        <dbReference type="ARBA" id="ARBA00009497"/>
    </source>
</evidence>
<name>A0ABT4SBQ9_9ACTN</name>
<dbReference type="PROSITE" id="PS00818">
    <property type="entry name" value="DPS_1"/>
    <property type="match status" value="1"/>
</dbReference>
<organism evidence="4 5">
    <name type="scientific">Nonomuraea corallina</name>
    <dbReference type="NCBI Taxonomy" id="2989783"/>
    <lineage>
        <taxon>Bacteria</taxon>
        <taxon>Bacillati</taxon>
        <taxon>Actinomycetota</taxon>
        <taxon>Actinomycetes</taxon>
        <taxon>Streptosporangiales</taxon>
        <taxon>Streptosporangiaceae</taxon>
        <taxon>Nonomuraea</taxon>
    </lineage>
</organism>
<dbReference type="PANTHER" id="PTHR42932:SF2">
    <property type="entry name" value="DNA PROTECTION DURING STARVATION PROTEIN 1"/>
    <property type="match status" value="1"/>
</dbReference>
<dbReference type="Pfam" id="PF00210">
    <property type="entry name" value="Ferritin"/>
    <property type="match status" value="1"/>
</dbReference>
<feature type="domain" description="Ferritin/DPS" evidence="3">
    <location>
        <begin position="20"/>
        <end position="154"/>
    </location>
</feature>
<dbReference type="InterPro" id="IPR002177">
    <property type="entry name" value="DPS_DNA-bd"/>
</dbReference>
<dbReference type="PIRSF" id="PIRSF005900">
    <property type="entry name" value="Dps"/>
    <property type="match status" value="1"/>
</dbReference>
<accession>A0ABT4SBQ9</accession>
<reference evidence="4" key="1">
    <citation type="submission" date="2022-11" db="EMBL/GenBank/DDBJ databases">
        <title>Nonomuraea corallina sp. nov., a new species of the genus Nonomuraea isolated from sea side sediment in Thai sea.</title>
        <authorList>
            <person name="Ngamcharungchit C."/>
            <person name="Matsumoto A."/>
            <person name="Suriyachadkun C."/>
            <person name="Panbangred W."/>
            <person name="Inahashi Y."/>
            <person name="Intra B."/>
        </authorList>
    </citation>
    <scope>NUCLEOTIDE SEQUENCE</scope>
    <source>
        <strain evidence="4">MCN248</strain>
    </source>
</reference>
<gene>
    <name evidence="4" type="ORF">OUY22_14525</name>
</gene>
<evidence type="ECO:0000256" key="2">
    <source>
        <dbReference type="RuleBase" id="RU003875"/>
    </source>
</evidence>
<comment type="caution">
    <text evidence="4">The sequence shown here is derived from an EMBL/GenBank/DDBJ whole genome shotgun (WGS) entry which is preliminary data.</text>
</comment>
<dbReference type="SUPFAM" id="SSF47240">
    <property type="entry name" value="Ferritin-like"/>
    <property type="match status" value="1"/>
</dbReference>
<dbReference type="InterPro" id="IPR023188">
    <property type="entry name" value="DPS_DNA-bd_CS"/>
</dbReference>
<keyword evidence="5" id="KW-1185">Reference proteome</keyword>
<dbReference type="InterPro" id="IPR009078">
    <property type="entry name" value="Ferritin-like_SF"/>
</dbReference>
<evidence type="ECO:0000313" key="5">
    <source>
        <dbReference type="Proteomes" id="UP001144036"/>
    </source>
</evidence>
<dbReference type="RefSeq" id="WP_270155455.1">
    <property type="nucleotide sequence ID" value="NZ_JAPNNL010000047.1"/>
</dbReference>
<dbReference type="PRINTS" id="PR01346">
    <property type="entry name" value="HELNAPAPROT"/>
</dbReference>
<evidence type="ECO:0000313" key="4">
    <source>
        <dbReference type="EMBL" id="MDA0634636.1"/>
    </source>
</evidence>
<protein>
    <submittedName>
        <fullName evidence="4">DNA starvation/stationary phase protection protein</fullName>
    </submittedName>
</protein>
<sequence length="155" mass="16982">MATINSPLSGDAKTTTGKCLQGALIDLIDLSLVAKQMHWNVIGPNFRSVHLQLDEVVTLARRHTDTLAERMSALGMNADGRSATVSKSSQLSQPESGWLESGKVVSAMTDVLGGIGRRMRERIDMTEESDPSTQDLLIAVNQDIEKQHWMFQAMS</sequence>
<dbReference type="InterPro" id="IPR008331">
    <property type="entry name" value="Ferritin_DPS_dom"/>
</dbReference>
<dbReference type="CDD" id="cd01043">
    <property type="entry name" value="DPS"/>
    <property type="match status" value="1"/>
</dbReference>
<comment type="similarity">
    <text evidence="1 2">Belongs to the Dps family.</text>
</comment>
<dbReference type="EMBL" id="JAPNNL010000047">
    <property type="protein sequence ID" value="MDA0634636.1"/>
    <property type="molecule type" value="Genomic_DNA"/>
</dbReference>
<proteinExistence type="inferred from homology"/>
<dbReference type="PANTHER" id="PTHR42932">
    <property type="entry name" value="GENERAL STRESS PROTEIN 20U"/>
    <property type="match status" value="1"/>
</dbReference>
<dbReference type="Gene3D" id="1.20.1260.10">
    <property type="match status" value="1"/>
</dbReference>
<dbReference type="InterPro" id="IPR012347">
    <property type="entry name" value="Ferritin-like"/>
</dbReference>
<dbReference type="Proteomes" id="UP001144036">
    <property type="component" value="Unassembled WGS sequence"/>
</dbReference>
<evidence type="ECO:0000259" key="3">
    <source>
        <dbReference type="Pfam" id="PF00210"/>
    </source>
</evidence>